<dbReference type="AlphaFoldDB" id="A0A1H8J3E1"/>
<sequence length="207" mass="23717">MIIPKSSERSALAKCIGKRLKEAREVAGMSQNFAARRLGYVNSSKLAKIEGGTDTNSVPLWLILRASRLYEVSVDFIFGESNDWELSARACMERDVSKWVYDYWERARMRDMEAIKALQNRVRVFRESIADMLAASEELRASVQRFIELNPNFENEMRGGSRLIAAVQRVNDVSGGANHKLIRFREECQATRFQEQIESGTLDLKFK</sequence>
<organism evidence="1 2">
    <name type="scientific">Nitrosomonas marina</name>
    <dbReference type="NCBI Taxonomy" id="917"/>
    <lineage>
        <taxon>Bacteria</taxon>
        <taxon>Pseudomonadati</taxon>
        <taxon>Pseudomonadota</taxon>
        <taxon>Betaproteobacteria</taxon>
        <taxon>Nitrosomonadales</taxon>
        <taxon>Nitrosomonadaceae</taxon>
        <taxon>Nitrosomonas</taxon>
    </lineage>
</organism>
<evidence type="ECO:0000313" key="1">
    <source>
        <dbReference type="EMBL" id="SEN75262.1"/>
    </source>
</evidence>
<dbReference type="RefSeq" id="WP_090634957.1">
    <property type="nucleotide sequence ID" value="NZ_FOCP01000052.1"/>
</dbReference>
<reference evidence="1 2" key="1">
    <citation type="submission" date="2016-10" db="EMBL/GenBank/DDBJ databases">
        <authorList>
            <person name="de Groot N.N."/>
        </authorList>
    </citation>
    <scope>NUCLEOTIDE SEQUENCE [LARGE SCALE GENOMIC DNA]</scope>
    <source>
        <strain evidence="1 2">Nm22</strain>
    </source>
</reference>
<dbReference type="SUPFAM" id="SSF47413">
    <property type="entry name" value="lambda repressor-like DNA-binding domains"/>
    <property type="match status" value="1"/>
</dbReference>
<gene>
    <name evidence="1" type="ORF">SAMN05216325_1524</name>
</gene>
<dbReference type="InterPro" id="IPR010982">
    <property type="entry name" value="Lambda_DNA-bd_dom_sf"/>
</dbReference>
<dbReference type="EMBL" id="FOCP01000052">
    <property type="protein sequence ID" value="SEN75262.1"/>
    <property type="molecule type" value="Genomic_DNA"/>
</dbReference>
<name>A0A1H8J3E1_9PROT</name>
<dbReference type="Gene3D" id="1.10.260.40">
    <property type="entry name" value="lambda repressor-like DNA-binding domains"/>
    <property type="match status" value="1"/>
</dbReference>
<accession>A0A1H8J3E1</accession>
<evidence type="ECO:0000313" key="2">
    <source>
        <dbReference type="Proteomes" id="UP000199459"/>
    </source>
</evidence>
<dbReference type="Proteomes" id="UP000199459">
    <property type="component" value="Unassembled WGS sequence"/>
</dbReference>
<proteinExistence type="predicted"/>
<dbReference type="OrthoDB" id="9090778at2"/>
<dbReference type="CDD" id="cd00093">
    <property type="entry name" value="HTH_XRE"/>
    <property type="match status" value="1"/>
</dbReference>
<dbReference type="Pfam" id="PF13560">
    <property type="entry name" value="HTH_31"/>
    <property type="match status" value="1"/>
</dbReference>
<dbReference type="GO" id="GO:0003677">
    <property type="term" value="F:DNA binding"/>
    <property type="evidence" value="ECO:0007669"/>
    <property type="project" value="InterPro"/>
</dbReference>
<dbReference type="InterPro" id="IPR001387">
    <property type="entry name" value="Cro/C1-type_HTH"/>
</dbReference>
<protein>
    <submittedName>
        <fullName evidence="1">Helix-turn-helix domain-containing protein</fullName>
    </submittedName>
</protein>